<geneLocation type="plasmid" evidence="2 3">
    <name>pDSM1084</name>
</geneLocation>
<dbReference type="InterPro" id="IPR009989">
    <property type="entry name" value="TrbM"/>
</dbReference>
<name>A0A4P6X2Y4_HYDPS</name>
<evidence type="ECO:0000256" key="1">
    <source>
        <dbReference type="SAM" id="SignalP"/>
    </source>
</evidence>
<dbReference type="Pfam" id="PF07424">
    <property type="entry name" value="TrbM"/>
    <property type="match status" value="1"/>
</dbReference>
<reference evidence="2 3" key="1">
    <citation type="submission" date="2019-03" db="EMBL/GenBank/DDBJ databases">
        <authorList>
            <person name="Sebastian G."/>
            <person name="Baumann P."/>
            <person name="Ruckert C."/>
            <person name="Kalinowski J."/>
            <person name="Nebel B."/>
            <person name="Takors R."/>
            <person name="Blombach B."/>
        </authorList>
    </citation>
    <scope>NUCLEOTIDE SEQUENCE [LARGE SCALE GENOMIC DNA]</scope>
    <source>
        <strain evidence="2 3">DSM 1084</strain>
        <plasmid evidence="2 3">pDSM1084</plasmid>
    </source>
</reference>
<feature type="signal peptide" evidence="1">
    <location>
        <begin position="1"/>
        <end position="22"/>
    </location>
</feature>
<keyword evidence="2" id="KW-0614">Plasmid</keyword>
<dbReference type="Proteomes" id="UP000293912">
    <property type="component" value="Plasmid pDSM1084"/>
</dbReference>
<keyword evidence="1" id="KW-0732">Signal</keyword>
<evidence type="ECO:0000313" key="2">
    <source>
        <dbReference type="EMBL" id="QBM30637.1"/>
    </source>
</evidence>
<proteinExistence type="predicted"/>
<gene>
    <name evidence="2" type="ORF">HPF_23315</name>
</gene>
<dbReference type="KEGG" id="hpse:HPF_23315"/>
<dbReference type="EMBL" id="CP037868">
    <property type="protein sequence ID" value="QBM30637.1"/>
    <property type="molecule type" value="Genomic_DNA"/>
</dbReference>
<sequence length="112" mass="12391" precursor="true">MTRTIKSLFVACAAVTALSAAAQEANEACAALLCMSSPSESSAPHECKPYVDAYFDIRVYKKGTFSTAYDPVRTAAKRYETILEQCGDARQIDRDRVHAKFGHLQYSPFVFN</sequence>
<accession>A0A4P6X2Y4</accession>
<dbReference type="RefSeq" id="WP_243721809.1">
    <property type="nucleotide sequence ID" value="NZ_CP037868.1"/>
</dbReference>
<evidence type="ECO:0000313" key="3">
    <source>
        <dbReference type="Proteomes" id="UP000293912"/>
    </source>
</evidence>
<feature type="chain" id="PRO_5020416346" description="TrbM" evidence="1">
    <location>
        <begin position="23"/>
        <end position="112"/>
    </location>
</feature>
<keyword evidence="3" id="KW-1185">Reference proteome</keyword>
<protein>
    <recommendedName>
        <fullName evidence="4">TrbM</fullName>
    </recommendedName>
</protein>
<dbReference type="AlphaFoldDB" id="A0A4P6X2Y4"/>
<evidence type="ECO:0008006" key="4">
    <source>
        <dbReference type="Google" id="ProtNLM"/>
    </source>
</evidence>
<organism evidence="2 3">
    <name type="scientific">Hydrogenophaga pseudoflava</name>
    <name type="common">Pseudomonas carboxydoflava</name>
    <dbReference type="NCBI Taxonomy" id="47421"/>
    <lineage>
        <taxon>Bacteria</taxon>
        <taxon>Pseudomonadati</taxon>
        <taxon>Pseudomonadota</taxon>
        <taxon>Betaproteobacteria</taxon>
        <taxon>Burkholderiales</taxon>
        <taxon>Comamonadaceae</taxon>
        <taxon>Hydrogenophaga</taxon>
    </lineage>
</organism>